<sequence>MSLATLFREIEQQEWIDLPDGWLQGRTIFGGLAAGVLMHKALCTIQDETKRLLSCSITFVGPVQSGKARLSAEILRQGKSVTTIEVRLWQENAVQSILIASFGTDRESSIHVRQEPMIPAYPRPEQLSPLPFAKMMPECYQHFELRWAEGKYPMMGSSTPDFGGWARFAPEQEVNRKMTLADFVTLTDIWPPGVLSMFKTLAPASSLTWHITFIHSLKEQLHDWFKYKVVTEYAEHGYSTEHAYVWNEQDQLMAICRQTVTVFA</sequence>
<dbReference type="SUPFAM" id="SSF54637">
    <property type="entry name" value="Thioesterase/thiol ester dehydrase-isomerase"/>
    <property type="match status" value="2"/>
</dbReference>
<evidence type="ECO:0000259" key="2">
    <source>
        <dbReference type="Pfam" id="PF20789"/>
    </source>
</evidence>
<dbReference type="InterPro" id="IPR049449">
    <property type="entry name" value="TesB_ACOT8-like_N"/>
</dbReference>
<comment type="caution">
    <text evidence="3">The sequence shown here is derived from an EMBL/GenBank/DDBJ whole genome shotgun (WGS) entry which is preliminary data.</text>
</comment>
<proteinExistence type="predicted"/>
<dbReference type="InterPro" id="IPR042171">
    <property type="entry name" value="Acyl-CoA_hotdog"/>
</dbReference>
<dbReference type="Proteomes" id="UP000269001">
    <property type="component" value="Unassembled WGS sequence"/>
</dbReference>
<dbReference type="Pfam" id="PF13622">
    <property type="entry name" value="4HBT_3"/>
    <property type="match status" value="1"/>
</dbReference>
<organism evidence="3 4">
    <name type="scientific">Acinetobacter guerrae</name>
    <dbReference type="NCBI Taxonomy" id="1843371"/>
    <lineage>
        <taxon>Bacteria</taxon>
        <taxon>Pseudomonadati</taxon>
        <taxon>Pseudomonadota</taxon>
        <taxon>Gammaproteobacteria</taxon>
        <taxon>Moraxellales</taxon>
        <taxon>Moraxellaceae</taxon>
        <taxon>Acinetobacter</taxon>
    </lineage>
</organism>
<protein>
    <submittedName>
        <fullName evidence="3">Thioesterase family protein</fullName>
    </submittedName>
</protein>
<gene>
    <name evidence="3" type="ORF">D7V21_11715</name>
</gene>
<name>A0A3A8EBF7_9GAMM</name>
<dbReference type="AlphaFoldDB" id="A0A3A8EBF7"/>
<dbReference type="InterPro" id="IPR029069">
    <property type="entry name" value="HotDog_dom_sf"/>
</dbReference>
<dbReference type="InterPro" id="IPR052389">
    <property type="entry name" value="Sec_Metab_Biosynth-Assoc"/>
</dbReference>
<feature type="domain" description="Acyl-CoA thioesterase-like N-terminal HotDog" evidence="1">
    <location>
        <begin position="18"/>
        <end position="102"/>
    </location>
</feature>
<evidence type="ECO:0000259" key="1">
    <source>
        <dbReference type="Pfam" id="PF13622"/>
    </source>
</evidence>
<evidence type="ECO:0000313" key="3">
    <source>
        <dbReference type="EMBL" id="RKG32332.1"/>
    </source>
</evidence>
<dbReference type="Pfam" id="PF20789">
    <property type="entry name" value="4HBT_3C"/>
    <property type="match status" value="1"/>
</dbReference>
<dbReference type="InterPro" id="IPR049450">
    <property type="entry name" value="ACOT8-like_C"/>
</dbReference>
<accession>A0A3A8EBF7</accession>
<dbReference type="RefSeq" id="WP_120370662.1">
    <property type="nucleotide sequence ID" value="NZ_RAXU01000015.1"/>
</dbReference>
<reference evidence="3 4" key="1">
    <citation type="submission" date="2018-09" db="EMBL/GenBank/DDBJ databases">
        <title>The draft genome of Acinetobacter spp. strains.</title>
        <authorList>
            <person name="Qin J."/>
            <person name="Feng Y."/>
            <person name="Zong Z."/>
        </authorList>
    </citation>
    <scope>NUCLEOTIDE SEQUENCE [LARGE SCALE GENOMIC DNA]</scope>
    <source>
        <strain evidence="3 4">WCHAc060096</strain>
    </source>
</reference>
<dbReference type="Gene3D" id="2.40.160.210">
    <property type="entry name" value="Acyl-CoA thioesterase, double hotdog domain"/>
    <property type="match status" value="1"/>
</dbReference>
<dbReference type="PANTHER" id="PTHR38110:SF1">
    <property type="entry name" value="THIOESTERASE DOMAIN-CONTAINING PROTEIN"/>
    <property type="match status" value="1"/>
</dbReference>
<keyword evidence="4" id="KW-1185">Reference proteome</keyword>
<dbReference type="PANTHER" id="PTHR38110">
    <property type="entry name" value="CHROMOSOME 23, WHOLE GENOME SHOTGUN SEQUENCE"/>
    <property type="match status" value="1"/>
</dbReference>
<evidence type="ECO:0000313" key="4">
    <source>
        <dbReference type="Proteomes" id="UP000269001"/>
    </source>
</evidence>
<dbReference type="EMBL" id="RAXU01000015">
    <property type="protein sequence ID" value="RKG32332.1"/>
    <property type="molecule type" value="Genomic_DNA"/>
</dbReference>
<feature type="domain" description="Acyl-CoA thioesterase-like C-terminal" evidence="2">
    <location>
        <begin position="124"/>
        <end position="262"/>
    </location>
</feature>